<name>A0AAW1F4T3_ZOAVI</name>
<sequence length="78" mass="8710">MKKTLLTSRDSSSSAKATEKEHHVSSKPLSSAESSSVLFHCFCSRFLQEPHSPAGRNRAHYPECMQSVQVLDLVKAEY</sequence>
<proteinExistence type="predicted"/>
<comment type="caution">
    <text evidence="2">The sequence shown here is derived from an EMBL/GenBank/DDBJ whole genome shotgun (WGS) entry which is preliminary data.</text>
</comment>
<feature type="region of interest" description="Disordered" evidence="1">
    <location>
        <begin position="1"/>
        <end position="34"/>
    </location>
</feature>
<evidence type="ECO:0000313" key="2">
    <source>
        <dbReference type="EMBL" id="KAK9529693.1"/>
    </source>
</evidence>
<gene>
    <name evidence="2" type="ORF">VZT92_013771</name>
</gene>
<accession>A0AAW1F4T3</accession>
<organism evidence="2 3">
    <name type="scientific">Zoarces viviparus</name>
    <name type="common">Viviparous eelpout</name>
    <name type="synonym">Blennius viviparus</name>
    <dbReference type="NCBI Taxonomy" id="48416"/>
    <lineage>
        <taxon>Eukaryota</taxon>
        <taxon>Metazoa</taxon>
        <taxon>Chordata</taxon>
        <taxon>Craniata</taxon>
        <taxon>Vertebrata</taxon>
        <taxon>Euteleostomi</taxon>
        <taxon>Actinopterygii</taxon>
        <taxon>Neopterygii</taxon>
        <taxon>Teleostei</taxon>
        <taxon>Neoteleostei</taxon>
        <taxon>Acanthomorphata</taxon>
        <taxon>Eupercaria</taxon>
        <taxon>Perciformes</taxon>
        <taxon>Cottioidei</taxon>
        <taxon>Zoarcales</taxon>
        <taxon>Zoarcidae</taxon>
        <taxon>Zoarcinae</taxon>
        <taxon>Zoarces</taxon>
    </lineage>
</organism>
<dbReference type="Proteomes" id="UP001488805">
    <property type="component" value="Unassembled WGS sequence"/>
</dbReference>
<evidence type="ECO:0000256" key="1">
    <source>
        <dbReference type="SAM" id="MobiDB-lite"/>
    </source>
</evidence>
<reference evidence="2 3" key="1">
    <citation type="journal article" date="2024" name="Genome Biol. Evol.">
        <title>Chromosome-level genome assembly of the viviparous eelpout Zoarces viviparus.</title>
        <authorList>
            <person name="Fuhrmann N."/>
            <person name="Brasseur M.V."/>
            <person name="Bakowski C.E."/>
            <person name="Podsiadlowski L."/>
            <person name="Prost S."/>
            <person name="Krehenwinkel H."/>
            <person name="Mayer C."/>
        </authorList>
    </citation>
    <scope>NUCLEOTIDE SEQUENCE [LARGE SCALE GENOMIC DNA]</scope>
    <source>
        <strain evidence="2">NO-MEL_2022_Ind0_liver</strain>
    </source>
</reference>
<keyword evidence="3" id="KW-1185">Reference proteome</keyword>
<dbReference type="AlphaFoldDB" id="A0AAW1F4T3"/>
<dbReference type="EMBL" id="JBCEZU010000111">
    <property type="protein sequence ID" value="KAK9529693.1"/>
    <property type="molecule type" value="Genomic_DNA"/>
</dbReference>
<feature type="compositionally biased region" description="Polar residues" evidence="1">
    <location>
        <begin position="1"/>
        <end position="16"/>
    </location>
</feature>
<evidence type="ECO:0000313" key="3">
    <source>
        <dbReference type="Proteomes" id="UP001488805"/>
    </source>
</evidence>
<protein>
    <submittedName>
        <fullName evidence="2">Uncharacterized protein</fullName>
    </submittedName>
</protein>